<evidence type="ECO:0000313" key="3">
    <source>
        <dbReference type="Proteomes" id="UP000198312"/>
    </source>
</evidence>
<sequence>MFLKYKNIWFITLILASISIILIIIQQYNTNYADGAKQDGLLLMSTFSEANIETGEVILNYGGVVKSYKDPGNLDSYKKELGQQLSINLKLITEPGQKDLIKYQGHKNISSTSNTILRVALAGVLHENGTYRAHLMVSLKGNVANEEDFLKSYAYLKQILEGVSVVPKINVNIQGTVDRKLNHTVQQQMIMNMFDNLEATYSEGLNEEEIISLTGFSKKLSYLVETKNNHINVQIASRFDATEGKTIFTIGTPVITMEY</sequence>
<dbReference type="AlphaFoldDB" id="A0A220TZ71"/>
<dbReference type="OrthoDB" id="2374820at2"/>
<dbReference type="EMBL" id="CP022315">
    <property type="protein sequence ID" value="ASK61314.1"/>
    <property type="molecule type" value="Genomic_DNA"/>
</dbReference>
<evidence type="ECO:0000256" key="1">
    <source>
        <dbReference type="SAM" id="Phobius"/>
    </source>
</evidence>
<organism evidence="2 3">
    <name type="scientific">Virgibacillus phasianinus</name>
    <dbReference type="NCBI Taxonomy" id="2017483"/>
    <lineage>
        <taxon>Bacteria</taxon>
        <taxon>Bacillati</taxon>
        <taxon>Bacillota</taxon>
        <taxon>Bacilli</taxon>
        <taxon>Bacillales</taxon>
        <taxon>Bacillaceae</taxon>
        <taxon>Virgibacillus</taxon>
    </lineage>
</organism>
<keyword evidence="1" id="KW-1133">Transmembrane helix</keyword>
<dbReference type="SUPFAM" id="SSF143842">
    <property type="entry name" value="YwmB-like"/>
    <property type="match status" value="1"/>
</dbReference>
<dbReference type="KEGG" id="vil:CFK37_03530"/>
<evidence type="ECO:0008006" key="4">
    <source>
        <dbReference type="Google" id="ProtNLM"/>
    </source>
</evidence>
<dbReference type="InterPro" id="IPR036209">
    <property type="entry name" value="YwmB-like_sf"/>
</dbReference>
<name>A0A220TZ71_9BACI</name>
<keyword evidence="1" id="KW-0812">Transmembrane</keyword>
<reference evidence="2 3" key="1">
    <citation type="submission" date="2017-07" db="EMBL/GenBank/DDBJ databases">
        <title>Virgibacillus sp. LM2416.</title>
        <authorList>
            <person name="Tak E.J."/>
            <person name="Bae J.-W."/>
        </authorList>
    </citation>
    <scope>NUCLEOTIDE SEQUENCE [LARGE SCALE GENOMIC DNA]</scope>
    <source>
        <strain evidence="2 3">LM2416</strain>
    </source>
</reference>
<proteinExistence type="predicted"/>
<feature type="transmembrane region" description="Helical" evidence="1">
    <location>
        <begin position="7"/>
        <end position="25"/>
    </location>
</feature>
<dbReference type="RefSeq" id="WP_089060592.1">
    <property type="nucleotide sequence ID" value="NZ_CP022315.1"/>
</dbReference>
<keyword evidence="1" id="KW-0472">Membrane</keyword>
<dbReference type="InterPro" id="IPR014794">
    <property type="entry name" value="DUF1779"/>
</dbReference>
<dbReference type="Pfam" id="PF08680">
    <property type="entry name" value="DUF1779"/>
    <property type="match status" value="1"/>
</dbReference>
<evidence type="ECO:0000313" key="2">
    <source>
        <dbReference type="EMBL" id="ASK61314.1"/>
    </source>
</evidence>
<gene>
    <name evidence="2" type="ORF">CFK37_03530</name>
</gene>
<keyword evidence="3" id="KW-1185">Reference proteome</keyword>
<dbReference type="Gene3D" id="3.30.360.40">
    <property type="entry name" value="YwmB-like"/>
    <property type="match status" value="1"/>
</dbReference>
<protein>
    <recommendedName>
        <fullName evidence="4">TATA-box binding protein</fullName>
    </recommendedName>
</protein>
<dbReference type="Proteomes" id="UP000198312">
    <property type="component" value="Chromosome"/>
</dbReference>
<accession>A0A220TZ71</accession>